<accession>A0AAU7CKL7</accession>
<name>A0AAU7CKL7_9BACT</name>
<dbReference type="AlphaFoldDB" id="A0AAU7CKL7"/>
<proteinExistence type="predicted"/>
<organism evidence="1">
    <name type="scientific">Singulisphaera sp. Ch08</name>
    <dbReference type="NCBI Taxonomy" id="3120278"/>
    <lineage>
        <taxon>Bacteria</taxon>
        <taxon>Pseudomonadati</taxon>
        <taxon>Planctomycetota</taxon>
        <taxon>Planctomycetia</taxon>
        <taxon>Isosphaerales</taxon>
        <taxon>Isosphaeraceae</taxon>
        <taxon>Singulisphaera</taxon>
    </lineage>
</organism>
<protein>
    <submittedName>
        <fullName evidence="1">Uncharacterized protein</fullName>
    </submittedName>
</protein>
<evidence type="ECO:0000313" key="1">
    <source>
        <dbReference type="EMBL" id="XBH05574.1"/>
    </source>
</evidence>
<reference evidence="1" key="1">
    <citation type="submission" date="2024-05" db="EMBL/GenBank/DDBJ databases">
        <title>Planctomycetes of the genus Singulisphaera possess chitinolytic capabilities.</title>
        <authorList>
            <person name="Ivanova A."/>
        </authorList>
    </citation>
    <scope>NUCLEOTIDE SEQUENCE</scope>
    <source>
        <strain evidence="1">Ch08T</strain>
    </source>
</reference>
<gene>
    <name evidence="1" type="ORF">V5E97_06015</name>
</gene>
<dbReference type="RefSeq" id="WP_406698401.1">
    <property type="nucleotide sequence ID" value="NZ_CP155447.1"/>
</dbReference>
<dbReference type="EMBL" id="CP155447">
    <property type="protein sequence ID" value="XBH05574.1"/>
    <property type="molecule type" value="Genomic_DNA"/>
</dbReference>
<sequence length="138" mass="15409">MAMRAHRNLRRLPRYRNLANDDSILLDGVRLSEGEAAIGLYENVPGSAEQCILITNRGLHFNRGDDWLCLPYEEIVSVDLEGGVKALDVNCIEIRLFSGATALIPVSGGNPSIRTKDTFAMVMFLDYGIYDLDGYRTR</sequence>